<dbReference type="InterPro" id="IPR005843">
    <property type="entry name" value="A-D-PHexomutase_C"/>
</dbReference>
<protein>
    <submittedName>
        <fullName evidence="12">Phosphomannomutase/phosphoglucomutase</fullName>
    </submittedName>
</protein>
<dbReference type="SUPFAM" id="SSF53738">
    <property type="entry name" value="Phosphoglucomutase, first 3 domains"/>
    <property type="match status" value="3"/>
</dbReference>
<comment type="cofactor">
    <cofactor evidence="1">
        <name>Mg(2+)</name>
        <dbReference type="ChEBI" id="CHEBI:18420"/>
    </cofactor>
</comment>
<keyword evidence="13" id="KW-1185">Reference proteome</keyword>
<dbReference type="InterPro" id="IPR005841">
    <property type="entry name" value="Alpha-D-phosphohexomutase_SF"/>
</dbReference>
<reference evidence="12" key="1">
    <citation type="submission" date="2020-03" db="EMBL/GenBank/DDBJ databases">
        <title>Genome of Pelagibius litoralis DSM 21314T.</title>
        <authorList>
            <person name="Wang G."/>
        </authorList>
    </citation>
    <scope>NUCLEOTIDE SEQUENCE</scope>
    <source>
        <strain evidence="12">DSM 21314</strain>
    </source>
</reference>
<dbReference type="PANTHER" id="PTHR43771:SF2">
    <property type="entry name" value="PHOSPHOMANNOMUTASE_PHOSPHOGLUCOMUTASE"/>
    <property type="match status" value="1"/>
</dbReference>
<keyword evidence="3" id="KW-0597">Phosphoprotein</keyword>
<dbReference type="PROSITE" id="PS00710">
    <property type="entry name" value="PGM_PMM"/>
    <property type="match status" value="1"/>
</dbReference>
<evidence type="ECO:0000256" key="6">
    <source>
        <dbReference type="ARBA" id="ARBA00023235"/>
    </source>
</evidence>
<organism evidence="12 13">
    <name type="scientific">Pelagibius litoralis</name>
    <dbReference type="NCBI Taxonomy" id="374515"/>
    <lineage>
        <taxon>Bacteria</taxon>
        <taxon>Pseudomonadati</taxon>
        <taxon>Pseudomonadota</taxon>
        <taxon>Alphaproteobacteria</taxon>
        <taxon>Rhodospirillales</taxon>
        <taxon>Rhodovibrionaceae</taxon>
        <taxon>Pelagibius</taxon>
    </lineage>
</organism>
<name>A0A967KDM6_9PROT</name>
<evidence type="ECO:0000313" key="12">
    <source>
        <dbReference type="EMBL" id="NIA72342.1"/>
    </source>
</evidence>
<dbReference type="InterPro" id="IPR036900">
    <property type="entry name" value="A-D-PHexomutase_C_sf"/>
</dbReference>
<dbReference type="InterPro" id="IPR005845">
    <property type="entry name" value="A-D-PHexomutase_a/b/a-II"/>
</dbReference>
<dbReference type="InterPro" id="IPR016066">
    <property type="entry name" value="A-D-PHexomutase_CS"/>
</dbReference>
<evidence type="ECO:0000256" key="4">
    <source>
        <dbReference type="ARBA" id="ARBA00022723"/>
    </source>
</evidence>
<dbReference type="GO" id="GO:0000287">
    <property type="term" value="F:magnesium ion binding"/>
    <property type="evidence" value="ECO:0007669"/>
    <property type="project" value="InterPro"/>
</dbReference>
<dbReference type="Pfam" id="PF02880">
    <property type="entry name" value="PGM_PMM_III"/>
    <property type="match status" value="1"/>
</dbReference>
<dbReference type="PANTHER" id="PTHR43771">
    <property type="entry name" value="PHOSPHOMANNOMUTASE"/>
    <property type="match status" value="1"/>
</dbReference>
<accession>A0A967KDM6</accession>
<evidence type="ECO:0000259" key="11">
    <source>
        <dbReference type="Pfam" id="PF02880"/>
    </source>
</evidence>
<dbReference type="Gene3D" id="3.40.120.10">
    <property type="entry name" value="Alpha-D-Glucose-1,6-Bisphosphate, subunit A, domain 3"/>
    <property type="match status" value="3"/>
</dbReference>
<evidence type="ECO:0000259" key="10">
    <source>
        <dbReference type="Pfam" id="PF02879"/>
    </source>
</evidence>
<keyword evidence="6" id="KW-0413">Isomerase</keyword>
<dbReference type="Proteomes" id="UP000761264">
    <property type="component" value="Unassembled WGS sequence"/>
</dbReference>
<keyword evidence="4 7" id="KW-0479">Metal-binding</keyword>
<dbReference type="PRINTS" id="PR00509">
    <property type="entry name" value="PGMPMM"/>
</dbReference>
<gene>
    <name evidence="12" type="ORF">HBA54_27505</name>
</gene>
<dbReference type="AlphaFoldDB" id="A0A967KDM6"/>
<dbReference type="Pfam" id="PF02878">
    <property type="entry name" value="PGM_PMM_I"/>
    <property type="match status" value="1"/>
</dbReference>
<evidence type="ECO:0000313" key="13">
    <source>
        <dbReference type="Proteomes" id="UP000761264"/>
    </source>
</evidence>
<feature type="domain" description="Alpha-D-phosphohexomutase alpha/beta/alpha" evidence="11">
    <location>
        <begin position="275"/>
        <end position="384"/>
    </location>
</feature>
<comment type="similarity">
    <text evidence="2 7">Belongs to the phosphohexose mutase family.</text>
</comment>
<dbReference type="SUPFAM" id="SSF55957">
    <property type="entry name" value="Phosphoglucomutase, C-terminal domain"/>
    <property type="match status" value="1"/>
</dbReference>
<evidence type="ECO:0000259" key="8">
    <source>
        <dbReference type="Pfam" id="PF00408"/>
    </source>
</evidence>
<proteinExistence type="inferred from homology"/>
<sequence length="478" mass="51247">MTQKSDGKSGRENDGGIATARHVFDATLLREYDIRGIVGQTLFAADAYALGRSFGTVARRRGARAIAIGYDGRHSSPDLAAALGQGLGDCGLHVVNVGRGPTPMLYFAAHTLDVQGGVMITGSHNPPDYNGFKLLLEKASFFGPDIQALGRIAAAGDYESGEGSIEERSVFDAYVARIVQDLVEGPRPLKVAWDAGNGAMGDAMVAATARLPGEHILLNEVIDGTFPAHHPDPTVPENLVQLQDAVRSQDCDLGIAFDGDGDRIGVVDSHARILWGDQIMLYLARDILKANPGATIIADVKASEVLFDGIAAAGGKPLMCPTGHSIIKTRMKEVGSPFAGEMSAHIVFNDHFYGYDDALYAAIRVMSVINSSGESLADFRDSLPRVFNTPEIRFSCAEDRKKAVIEEVKARLKAEGAEVNDIDGVRVRENGGWWLLRASNTQDVLVARCEAGNQENLDRLIARVRSELKASGLEPPAL</sequence>
<dbReference type="NCBIfam" id="NF046027">
    <property type="entry name" value="PhglucPhmanMutPgmG"/>
    <property type="match status" value="1"/>
</dbReference>
<dbReference type="Pfam" id="PF02879">
    <property type="entry name" value="PGM_PMM_II"/>
    <property type="match status" value="1"/>
</dbReference>
<comment type="caution">
    <text evidence="12">The sequence shown here is derived from an EMBL/GenBank/DDBJ whole genome shotgun (WGS) entry which is preliminary data.</text>
</comment>
<dbReference type="InterPro" id="IPR005844">
    <property type="entry name" value="A-D-PHexomutase_a/b/a-I"/>
</dbReference>
<dbReference type="InterPro" id="IPR005846">
    <property type="entry name" value="A-D-PHexomutase_a/b/a-III"/>
</dbReference>
<dbReference type="CDD" id="cd03089">
    <property type="entry name" value="PMM_PGM"/>
    <property type="match status" value="1"/>
</dbReference>
<evidence type="ECO:0000259" key="9">
    <source>
        <dbReference type="Pfam" id="PF02878"/>
    </source>
</evidence>
<evidence type="ECO:0000256" key="7">
    <source>
        <dbReference type="RuleBase" id="RU004326"/>
    </source>
</evidence>
<dbReference type="GO" id="GO:0005975">
    <property type="term" value="P:carbohydrate metabolic process"/>
    <property type="evidence" value="ECO:0007669"/>
    <property type="project" value="InterPro"/>
</dbReference>
<dbReference type="Gene3D" id="3.30.310.50">
    <property type="entry name" value="Alpha-D-phosphohexomutase, C-terminal domain"/>
    <property type="match status" value="1"/>
</dbReference>
<dbReference type="InterPro" id="IPR016055">
    <property type="entry name" value="A-D-PHexomutase_a/b/a-I/II/III"/>
</dbReference>
<evidence type="ECO:0000256" key="3">
    <source>
        <dbReference type="ARBA" id="ARBA00022553"/>
    </source>
</evidence>
<dbReference type="RefSeq" id="WP_167231555.1">
    <property type="nucleotide sequence ID" value="NZ_JAAQPH010000040.1"/>
</dbReference>
<evidence type="ECO:0000256" key="1">
    <source>
        <dbReference type="ARBA" id="ARBA00001946"/>
    </source>
</evidence>
<keyword evidence="5 7" id="KW-0460">Magnesium</keyword>
<feature type="domain" description="Alpha-D-phosphohexomutase alpha/beta/alpha" evidence="10">
    <location>
        <begin position="173"/>
        <end position="268"/>
    </location>
</feature>
<feature type="domain" description="Alpha-D-phosphohexomutase alpha/beta/alpha" evidence="9">
    <location>
        <begin position="29"/>
        <end position="147"/>
    </location>
</feature>
<evidence type="ECO:0000256" key="5">
    <source>
        <dbReference type="ARBA" id="ARBA00022842"/>
    </source>
</evidence>
<dbReference type="Pfam" id="PF00408">
    <property type="entry name" value="PGM_PMM_IV"/>
    <property type="match status" value="1"/>
</dbReference>
<dbReference type="GO" id="GO:0016868">
    <property type="term" value="F:intramolecular phosphotransferase activity"/>
    <property type="evidence" value="ECO:0007669"/>
    <property type="project" value="InterPro"/>
</dbReference>
<evidence type="ECO:0000256" key="2">
    <source>
        <dbReference type="ARBA" id="ARBA00010231"/>
    </source>
</evidence>
<feature type="domain" description="Alpha-D-phosphohexomutase C-terminal" evidence="8">
    <location>
        <begin position="391"/>
        <end position="465"/>
    </location>
</feature>
<dbReference type="EMBL" id="JAAQPH010000040">
    <property type="protein sequence ID" value="NIA72342.1"/>
    <property type="molecule type" value="Genomic_DNA"/>
</dbReference>